<dbReference type="EMBL" id="FNYR01000021">
    <property type="protein sequence ID" value="SEJ09990.1"/>
    <property type="molecule type" value="Genomic_DNA"/>
</dbReference>
<feature type="transmembrane region" description="Helical" evidence="1">
    <location>
        <begin position="7"/>
        <end position="26"/>
    </location>
</feature>
<dbReference type="AlphaFoldDB" id="A0A1H6WAZ8"/>
<gene>
    <name evidence="2" type="ORF">SAMN05444271_12115</name>
</gene>
<organism evidence="2 3">
    <name type="scientific">Halohasta litchfieldiae</name>
    <dbReference type="NCBI Taxonomy" id="1073996"/>
    <lineage>
        <taxon>Archaea</taxon>
        <taxon>Methanobacteriati</taxon>
        <taxon>Methanobacteriota</taxon>
        <taxon>Stenosarchaea group</taxon>
        <taxon>Halobacteria</taxon>
        <taxon>Halobacteriales</taxon>
        <taxon>Haloferacaceae</taxon>
        <taxon>Halohasta</taxon>
    </lineage>
</organism>
<evidence type="ECO:0000313" key="3">
    <source>
        <dbReference type="Proteomes" id="UP000198888"/>
    </source>
</evidence>
<reference evidence="2 3" key="1">
    <citation type="submission" date="2016-10" db="EMBL/GenBank/DDBJ databases">
        <authorList>
            <person name="de Groot N.N."/>
        </authorList>
    </citation>
    <scope>NUCLEOTIDE SEQUENCE [LARGE SCALE GENOMIC DNA]</scope>
    <source>
        <strain evidence="2 3">DSM 22187</strain>
    </source>
</reference>
<evidence type="ECO:0000313" key="2">
    <source>
        <dbReference type="EMBL" id="SEJ09990.1"/>
    </source>
</evidence>
<name>A0A1H6WAZ8_9EURY</name>
<protein>
    <submittedName>
        <fullName evidence="2">Uncharacterized protein</fullName>
    </submittedName>
</protein>
<proteinExistence type="predicted"/>
<accession>A0A2H4Q1H4</accession>
<keyword evidence="1" id="KW-1133">Transmembrane helix</keyword>
<accession>A0A1H6WAZ8</accession>
<dbReference type="STRING" id="1073996.SAMN05444271_12115"/>
<feature type="transmembrane region" description="Helical" evidence="1">
    <location>
        <begin position="38"/>
        <end position="59"/>
    </location>
</feature>
<keyword evidence="3" id="KW-1185">Reference proteome</keyword>
<dbReference type="KEGG" id="hae:halTADL_1400"/>
<evidence type="ECO:0000256" key="1">
    <source>
        <dbReference type="SAM" id="Phobius"/>
    </source>
</evidence>
<dbReference type="Proteomes" id="UP000198888">
    <property type="component" value="Unassembled WGS sequence"/>
</dbReference>
<keyword evidence="1" id="KW-0472">Membrane</keyword>
<sequence>MTSVNRFVLVAGLAVSVVTLVVWQIIIRWSLSTFEVVFFTLPVGFVLFLFWQALLYYIVSLGDQPGEWGNWDEPLVEQTISQSTTNSDKTDQD</sequence>
<keyword evidence="1" id="KW-0812">Transmembrane</keyword>